<evidence type="ECO:0000313" key="2">
    <source>
        <dbReference type="EMBL" id="MBH9576247.1"/>
    </source>
</evidence>
<comment type="caution">
    <text evidence="2">The sequence shown here is derived from an EMBL/GenBank/DDBJ whole genome shotgun (WGS) entry which is preliminary data.</text>
</comment>
<gene>
    <name evidence="2" type="ORF">I7X39_04925</name>
</gene>
<dbReference type="Proteomes" id="UP000613266">
    <property type="component" value="Unassembled WGS sequence"/>
</dbReference>
<evidence type="ECO:0000313" key="3">
    <source>
        <dbReference type="Proteomes" id="UP000613266"/>
    </source>
</evidence>
<protein>
    <submittedName>
        <fullName evidence="2">Uncharacterized protein</fullName>
    </submittedName>
</protein>
<organism evidence="2 3">
    <name type="scientific">Inhella proteolytica</name>
    <dbReference type="NCBI Taxonomy" id="2795029"/>
    <lineage>
        <taxon>Bacteria</taxon>
        <taxon>Pseudomonadati</taxon>
        <taxon>Pseudomonadota</taxon>
        <taxon>Betaproteobacteria</taxon>
        <taxon>Burkholderiales</taxon>
        <taxon>Sphaerotilaceae</taxon>
        <taxon>Inhella</taxon>
    </lineage>
</organism>
<accession>A0A931J4N6</accession>
<sequence>MATSKSAAKKTAPKPAAKTAAAPKPSKAKAVAPDEDDGRGGTDVVRGKTGGS</sequence>
<feature type="region of interest" description="Disordered" evidence="1">
    <location>
        <begin position="1"/>
        <end position="52"/>
    </location>
</feature>
<keyword evidence="3" id="KW-1185">Reference proteome</keyword>
<proteinExistence type="predicted"/>
<dbReference type="EMBL" id="JAEDAK010000002">
    <property type="protein sequence ID" value="MBH9576247.1"/>
    <property type="molecule type" value="Genomic_DNA"/>
</dbReference>
<feature type="compositionally biased region" description="Low complexity" evidence="1">
    <location>
        <begin position="13"/>
        <end position="31"/>
    </location>
</feature>
<name>A0A931J4N6_9BURK</name>
<evidence type="ECO:0000256" key="1">
    <source>
        <dbReference type="SAM" id="MobiDB-lite"/>
    </source>
</evidence>
<dbReference type="AlphaFoldDB" id="A0A931J4N6"/>
<dbReference type="RefSeq" id="WP_198109848.1">
    <property type="nucleotide sequence ID" value="NZ_JAEDAK010000002.1"/>
</dbReference>
<reference evidence="2" key="1">
    <citation type="submission" date="2020-12" db="EMBL/GenBank/DDBJ databases">
        <title>The genome sequence of Inhella sp. 1Y17.</title>
        <authorList>
            <person name="Liu Y."/>
        </authorList>
    </citation>
    <scope>NUCLEOTIDE SEQUENCE</scope>
    <source>
        <strain evidence="2">1Y17</strain>
    </source>
</reference>